<sequence length="305" mass="34438">METEEEEPKSLDVPMGTNTRGQTHYGLRSLGPILEEVVVVKKPYSLVKVTNVFLGLRAPKAEVRETHKFLAQDKSFDRLLIMSFHNYVHNSNHGDDYIEDPGRVTLISKLDISKNKTGFINGSCKRSNIYEVLGRQMDKVNAFVFEELFLGQTFQKGQNMFGKNLKKLMISFILSMEVLPDVRTAYATISCEESHRVASGSIVGSSQRNQDSAFVSNVTNRNNFQINNQNANRENQQMTYTDKELDNVLDISHLKINVGHPNGTETFISKIGNLKLSNCLVLYDVLVIPEYCVTLISVPRLAKEN</sequence>
<proteinExistence type="predicted"/>
<dbReference type="Proteomes" id="UP001151760">
    <property type="component" value="Unassembled WGS sequence"/>
</dbReference>
<name>A0ABQ5C0X4_9ASTR</name>
<evidence type="ECO:0000313" key="1">
    <source>
        <dbReference type="EMBL" id="GJT20666.1"/>
    </source>
</evidence>
<comment type="caution">
    <text evidence="1">The sequence shown here is derived from an EMBL/GenBank/DDBJ whole genome shotgun (WGS) entry which is preliminary data.</text>
</comment>
<evidence type="ECO:0000313" key="2">
    <source>
        <dbReference type="Proteomes" id="UP001151760"/>
    </source>
</evidence>
<reference evidence="1" key="2">
    <citation type="submission" date="2022-01" db="EMBL/GenBank/DDBJ databases">
        <authorList>
            <person name="Yamashiro T."/>
            <person name="Shiraishi A."/>
            <person name="Satake H."/>
            <person name="Nakayama K."/>
        </authorList>
    </citation>
    <scope>NUCLEOTIDE SEQUENCE</scope>
</reference>
<protein>
    <submittedName>
        <fullName evidence="1">Uncharacterized protein</fullName>
    </submittedName>
</protein>
<organism evidence="1 2">
    <name type="scientific">Tanacetum coccineum</name>
    <dbReference type="NCBI Taxonomy" id="301880"/>
    <lineage>
        <taxon>Eukaryota</taxon>
        <taxon>Viridiplantae</taxon>
        <taxon>Streptophyta</taxon>
        <taxon>Embryophyta</taxon>
        <taxon>Tracheophyta</taxon>
        <taxon>Spermatophyta</taxon>
        <taxon>Magnoliopsida</taxon>
        <taxon>eudicotyledons</taxon>
        <taxon>Gunneridae</taxon>
        <taxon>Pentapetalae</taxon>
        <taxon>asterids</taxon>
        <taxon>campanulids</taxon>
        <taxon>Asterales</taxon>
        <taxon>Asteraceae</taxon>
        <taxon>Asteroideae</taxon>
        <taxon>Anthemideae</taxon>
        <taxon>Anthemidinae</taxon>
        <taxon>Tanacetum</taxon>
    </lineage>
</organism>
<keyword evidence="2" id="KW-1185">Reference proteome</keyword>
<gene>
    <name evidence="1" type="ORF">Tco_0890603</name>
</gene>
<dbReference type="EMBL" id="BQNB010013823">
    <property type="protein sequence ID" value="GJT20666.1"/>
    <property type="molecule type" value="Genomic_DNA"/>
</dbReference>
<accession>A0ABQ5C0X4</accession>
<reference evidence="1" key="1">
    <citation type="journal article" date="2022" name="Int. J. Mol. Sci.">
        <title>Draft Genome of Tanacetum Coccineum: Genomic Comparison of Closely Related Tanacetum-Family Plants.</title>
        <authorList>
            <person name="Yamashiro T."/>
            <person name="Shiraishi A."/>
            <person name="Nakayama K."/>
            <person name="Satake H."/>
        </authorList>
    </citation>
    <scope>NUCLEOTIDE SEQUENCE</scope>
</reference>